<keyword evidence="2" id="KW-1185">Reference proteome</keyword>
<evidence type="ECO:0000313" key="3">
    <source>
        <dbReference type="RefSeq" id="XP_015035329.2"/>
    </source>
</evidence>
<reference evidence="3" key="1">
    <citation type="submission" date="2025-08" db="UniProtKB">
        <authorList>
            <consortium name="RefSeq"/>
        </authorList>
    </citation>
    <scope>IDENTIFICATION</scope>
    <source>
        <strain evidence="3">MV-25-SWS-2005</strain>
        <tissue evidence="3">Whole body</tissue>
    </source>
</reference>
<dbReference type="ExpressionAtlas" id="A0A6I8V7C1">
    <property type="expression patterns" value="baseline"/>
</dbReference>
<gene>
    <name evidence="3" type="primary">LOC26532559</name>
</gene>
<evidence type="ECO:0000313" key="2">
    <source>
        <dbReference type="Proteomes" id="UP000001819"/>
    </source>
</evidence>
<organism evidence="2 3">
    <name type="scientific">Drosophila pseudoobscura pseudoobscura</name>
    <name type="common">Fruit fly</name>
    <dbReference type="NCBI Taxonomy" id="46245"/>
    <lineage>
        <taxon>Eukaryota</taxon>
        <taxon>Metazoa</taxon>
        <taxon>Ecdysozoa</taxon>
        <taxon>Arthropoda</taxon>
        <taxon>Hexapoda</taxon>
        <taxon>Insecta</taxon>
        <taxon>Pterygota</taxon>
        <taxon>Neoptera</taxon>
        <taxon>Endopterygota</taxon>
        <taxon>Diptera</taxon>
        <taxon>Brachycera</taxon>
        <taxon>Muscomorpha</taxon>
        <taxon>Ephydroidea</taxon>
        <taxon>Drosophilidae</taxon>
        <taxon>Drosophila</taxon>
        <taxon>Sophophora</taxon>
    </lineage>
</organism>
<dbReference type="Proteomes" id="UP000001819">
    <property type="component" value="Chromosome 4"/>
</dbReference>
<evidence type="ECO:0000256" key="1">
    <source>
        <dbReference type="SAM" id="SignalP"/>
    </source>
</evidence>
<proteinExistence type="predicted"/>
<feature type="chain" id="PRO_5026274241" evidence="1">
    <location>
        <begin position="20"/>
        <end position="167"/>
    </location>
</feature>
<dbReference type="AlphaFoldDB" id="A0A6I8V7C1"/>
<dbReference type="InParanoid" id="A0A6I8V7C1"/>
<keyword evidence="1" id="KW-0732">Signal</keyword>
<sequence length="167" mass="20008">MRKSLILFEILTILCLTQGRTGKNWRQAMYDGCLEPLPNKNLDIWRLPKHWHRQYTYPPIYMNTVCPAEDSYVYLSLENLANPPLNYFPLLPVPFLLCTDYNHYAVLVFCYVEKREQDFQVFYNQSMVLTVEKRPTESIIKKTQICLKNFPEFKFFQNMTKVRFINC</sequence>
<name>A0A6I8V7C1_DROPS</name>
<feature type="signal peptide" evidence="1">
    <location>
        <begin position="1"/>
        <end position="19"/>
    </location>
</feature>
<protein>
    <submittedName>
        <fullName evidence="3">Uncharacterized protein</fullName>
    </submittedName>
</protein>
<dbReference type="RefSeq" id="XP_015035329.2">
    <property type="nucleotide sequence ID" value="XM_015179843.2"/>
</dbReference>
<dbReference type="KEGG" id="dpo:26532559"/>
<accession>A0A6I8V7C1</accession>